<dbReference type="EMBL" id="AKHW03006769">
    <property type="protein sequence ID" value="KYO19077.1"/>
    <property type="molecule type" value="Genomic_DNA"/>
</dbReference>
<organism evidence="2 3">
    <name type="scientific">Alligator mississippiensis</name>
    <name type="common">American alligator</name>
    <dbReference type="NCBI Taxonomy" id="8496"/>
    <lineage>
        <taxon>Eukaryota</taxon>
        <taxon>Metazoa</taxon>
        <taxon>Chordata</taxon>
        <taxon>Craniata</taxon>
        <taxon>Vertebrata</taxon>
        <taxon>Euteleostomi</taxon>
        <taxon>Archelosauria</taxon>
        <taxon>Archosauria</taxon>
        <taxon>Crocodylia</taxon>
        <taxon>Alligatoridae</taxon>
        <taxon>Alligatorinae</taxon>
        <taxon>Alligator</taxon>
    </lineage>
</organism>
<gene>
    <name evidence="2" type="ORF">Y1Q_0019009</name>
</gene>
<comment type="caution">
    <text evidence="2">The sequence shown here is derived from an EMBL/GenBank/DDBJ whole genome shotgun (WGS) entry which is preliminary data.</text>
</comment>
<sequence>MYMHMATRQAGEQLLQGEELLGQLATGNRPTDTQAIHKSETETDNEGDQQAAAVSSTHKITLRDHRKNRGGKYVGVKITT</sequence>
<evidence type="ECO:0000313" key="2">
    <source>
        <dbReference type="EMBL" id="KYO19077.1"/>
    </source>
</evidence>
<name>A0A151M3I1_ALLMI</name>
<evidence type="ECO:0000313" key="3">
    <source>
        <dbReference type="Proteomes" id="UP000050525"/>
    </source>
</evidence>
<accession>A0A151M3I1</accession>
<dbReference type="Proteomes" id="UP000050525">
    <property type="component" value="Unassembled WGS sequence"/>
</dbReference>
<proteinExistence type="predicted"/>
<reference evidence="2 3" key="1">
    <citation type="journal article" date="2012" name="Genome Biol.">
        <title>Sequencing three crocodilian genomes to illuminate the evolution of archosaurs and amniotes.</title>
        <authorList>
            <person name="St John J.A."/>
            <person name="Braun E.L."/>
            <person name="Isberg S.R."/>
            <person name="Miles L.G."/>
            <person name="Chong A.Y."/>
            <person name="Gongora J."/>
            <person name="Dalzell P."/>
            <person name="Moran C."/>
            <person name="Bed'hom B."/>
            <person name="Abzhanov A."/>
            <person name="Burgess S.C."/>
            <person name="Cooksey A.M."/>
            <person name="Castoe T.A."/>
            <person name="Crawford N.G."/>
            <person name="Densmore L.D."/>
            <person name="Drew J.C."/>
            <person name="Edwards S.V."/>
            <person name="Faircloth B.C."/>
            <person name="Fujita M.K."/>
            <person name="Greenwold M.J."/>
            <person name="Hoffmann F.G."/>
            <person name="Howard J.M."/>
            <person name="Iguchi T."/>
            <person name="Janes D.E."/>
            <person name="Khan S.Y."/>
            <person name="Kohno S."/>
            <person name="de Koning A.J."/>
            <person name="Lance S.L."/>
            <person name="McCarthy F.M."/>
            <person name="McCormack J.E."/>
            <person name="Merchant M.E."/>
            <person name="Peterson D.G."/>
            <person name="Pollock D.D."/>
            <person name="Pourmand N."/>
            <person name="Raney B.J."/>
            <person name="Roessler K.A."/>
            <person name="Sanford J.R."/>
            <person name="Sawyer R.H."/>
            <person name="Schmidt C.J."/>
            <person name="Triplett E.W."/>
            <person name="Tuberville T.D."/>
            <person name="Venegas-Anaya M."/>
            <person name="Howard J.T."/>
            <person name="Jarvis E.D."/>
            <person name="Guillette L.J.Jr."/>
            <person name="Glenn T.C."/>
            <person name="Green R.E."/>
            <person name="Ray D.A."/>
        </authorList>
    </citation>
    <scope>NUCLEOTIDE SEQUENCE [LARGE SCALE GENOMIC DNA]</scope>
    <source>
        <strain evidence="2">KSC_2009_1</strain>
    </source>
</reference>
<protein>
    <submittedName>
        <fullName evidence="2">Uncharacterized protein</fullName>
    </submittedName>
</protein>
<evidence type="ECO:0000256" key="1">
    <source>
        <dbReference type="SAM" id="MobiDB-lite"/>
    </source>
</evidence>
<dbReference type="AlphaFoldDB" id="A0A151M3I1"/>
<feature type="region of interest" description="Disordered" evidence="1">
    <location>
        <begin position="28"/>
        <end position="80"/>
    </location>
</feature>
<keyword evidence="3" id="KW-1185">Reference proteome</keyword>